<accession>C4JZ29</accession>
<evidence type="ECO:0000256" key="2">
    <source>
        <dbReference type="SAM" id="MobiDB-lite"/>
    </source>
</evidence>
<dbReference type="RefSeq" id="XP_002582657.1">
    <property type="nucleotide sequence ID" value="XM_002582611.1"/>
</dbReference>
<dbReference type="VEuPathDB" id="FungiDB:UREG_07430"/>
<feature type="region of interest" description="Disordered" evidence="2">
    <location>
        <begin position="583"/>
        <end position="607"/>
    </location>
</feature>
<dbReference type="GeneID" id="8444543"/>
<feature type="compositionally biased region" description="Basic and acidic residues" evidence="2">
    <location>
        <begin position="363"/>
        <end position="387"/>
    </location>
</feature>
<name>C4JZ29_UNCRE</name>
<evidence type="ECO:0000313" key="3">
    <source>
        <dbReference type="EMBL" id="EEP82565.1"/>
    </source>
</evidence>
<dbReference type="eggNOG" id="ENOG502SBBS">
    <property type="taxonomic scope" value="Eukaryota"/>
</dbReference>
<dbReference type="KEGG" id="ure:UREG_07430"/>
<keyword evidence="1" id="KW-0175">Coiled coil</keyword>
<dbReference type="AlphaFoldDB" id="C4JZ29"/>
<feature type="compositionally biased region" description="Polar residues" evidence="2">
    <location>
        <begin position="33"/>
        <end position="44"/>
    </location>
</feature>
<dbReference type="Proteomes" id="UP000002058">
    <property type="component" value="Unassembled WGS sequence"/>
</dbReference>
<feature type="compositionally biased region" description="Basic and acidic residues" evidence="2">
    <location>
        <begin position="223"/>
        <end position="234"/>
    </location>
</feature>
<reference evidence="4" key="1">
    <citation type="journal article" date="2009" name="Genome Res.">
        <title>Comparative genomic analyses of the human fungal pathogens Coccidioides and their relatives.</title>
        <authorList>
            <person name="Sharpton T.J."/>
            <person name="Stajich J.E."/>
            <person name="Rounsley S.D."/>
            <person name="Gardner M.J."/>
            <person name="Wortman J.R."/>
            <person name="Jordar V.S."/>
            <person name="Maiti R."/>
            <person name="Kodira C.D."/>
            <person name="Neafsey D.E."/>
            <person name="Zeng Q."/>
            <person name="Hung C.-Y."/>
            <person name="McMahan C."/>
            <person name="Muszewska A."/>
            <person name="Grynberg M."/>
            <person name="Mandel M.A."/>
            <person name="Kellner E.M."/>
            <person name="Barker B.M."/>
            <person name="Galgiani J.N."/>
            <person name="Orbach M.J."/>
            <person name="Kirkland T.N."/>
            <person name="Cole G.T."/>
            <person name="Henn M.R."/>
            <person name="Birren B.W."/>
            <person name="Taylor J.W."/>
        </authorList>
    </citation>
    <scope>NUCLEOTIDE SEQUENCE [LARGE SCALE GENOMIC DNA]</scope>
    <source>
        <strain evidence="4">UAMH 1704</strain>
    </source>
</reference>
<feature type="region of interest" description="Disordered" evidence="2">
    <location>
        <begin position="223"/>
        <end position="263"/>
    </location>
</feature>
<dbReference type="EMBL" id="CH476619">
    <property type="protein sequence ID" value="EEP82565.1"/>
    <property type="molecule type" value="Genomic_DNA"/>
</dbReference>
<feature type="compositionally biased region" description="Polar residues" evidence="2">
    <location>
        <begin position="304"/>
        <end position="319"/>
    </location>
</feature>
<dbReference type="STRING" id="336963.C4JZ29"/>
<sequence>MSNLDRHQRGLSDRNAENKPSPRANRSSHLRNDSFTSRIPTLTPKNGEKSRIPFTNTRTLTGAFKATAGPPDASDNSKKTARRYTTEGKERNRSATSPSPRIPSPQGESRDTNRRNQSTDGLARHENQTEFDTLPRREWVEQLQNFSPSPGARHHDMRALDYREDAYDSGLSNLDEITDEDLRRRLEQREKDEKRLQRVRGGDQPIFSKAKIGSRAALSTENLLRRDEEVQHEEAQEEAIDEGRNPPLNIPKPWGTRGRATNDWLNRTKRETQNDYMADVEEQQLSLDWENDAFDFTARSLQISDSPPVRSASQYQKTYNAEPLNQPAFSGAAERSPPKQQEQQTHPSDMAKESPIVVYRNNNYERPRVFSKEDSQDLLRRLTRKESPSLVNTPESKTGTNPPLNPKTPVVTGAWVDTPLPKQPVGPPEEKPKPPIPPQVKDSKTQAVEPVEERKEPTPKKVQPKRNPPVILEKPDLPKSALAAVIESVRAGNNEFALGETTIESLQDLLEDTSTSISDTKFPKKTGNISTNTLKAVRPVDEGEEALIDRLNSKLQSLVQNINEAKAGLVSLEDKAIKEAALLATRNPQDSSKKRASHTHKDGAGPS</sequence>
<dbReference type="InParanoid" id="C4JZ29"/>
<proteinExistence type="predicted"/>
<dbReference type="OrthoDB" id="3439035at2759"/>
<evidence type="ECO:0000256" key="1">
    <source>
        <dbReference type="SAM" id="Coils"/>
    </source>
</evidence>
<feature type="compositionally biased region" description="Basic and acidic residues" evidence="2">
    <location>
        <begin position="84"/>
        <end position="93"/>
    </location>
</feature>
<evidence type="ECO:0000313" key="4">
    <source>
        <dbReference type="Proteomes" id="UP000002058"/>
    </source>
</evidence>
<feature type="coiled-coil region" evidence="1">
    <location>
        <begin position="548"/>
        <end position="575"/>
    </location>
</feature>
<feature type="region of interest" description="Disordered" evidence="2">
    <location>
        <begin position="1"/>
        <end position="136"/>
    </location>
</feature>
<dbReference type="HOGENOM" id="CLU_016543_0_0_1"/>
<feature type="region of interest" description="Disordered" evidence="2">
    <location>
        <begin position="304"/>
        <end position="475"/>
    </location>
</feature>
<feature type="compositionally biased region" description="Polar residues" evidence="2">
    <location>
        <begin position="338"/>
        <end position="347"/>
    </location>
</feature>
<feature type="compositionally biased region" description="Basic and acidic residues" evidence="2">
    <location>
        <begin position="122"/>
        <end position="136"/>
    </location>
</feature>
<gene>
    <name evidence="3" type="ORF">UREG_07430</name>
</gene>
<organism evidence="3 4">
    <name type="scientific">Uncinocarpus reesii (strain UAMH 1704)</name>
    <dbReference type="NCBI Taxonomy" id="336963"/>
    <lineage>
        <taxon>Eukaryota</taxon>
        <taxon>Fungi</taxon>
        <taxon>Dikarya</taxon>
        <taxon>Ascomycota</taxon>
        <taxon>Pezizomycotina</taxon>
        <taxon>Eurotiomycetes</taxon>
        <taxon>Eurotiomycetidae</taxon>
        <taxon>Onygenales</taxon>
        <taxon>Onygenaceae</taxon>
        <taxon>Uncinocarpus</taxon>
    </lineage>
</organism>
<keyword evidence="4" id="KW-1185">Reference proteome</keyword>
<protein>
    <submittedName>
        <fullName evidence="3">Uncharacterized protein</fullName>
    </submittedName>
</protein>
<feature type="compositionally biased region" description="Polar residues" evidence="2">
    <location>
        <begin position="389"/>
        <end position="402"/>
    </location>
</feature>
<feature type="compositionally biased region" description="Basic and acidic residues" evidence="2">
    <location>
        <begin position="1"/>
        <end position="17"/>
    </location>
</feature>